<keyword evidence="3" id="KW-1185">Reference proteome</keyword>
<evidence type="ECO:0000313" key="3">
    <source>
        <dbReference type="Proteomes" id="UP000193642"/>
    </source>
</evidence>
<name>A0A1Y1ZI40_9FUNG</name>
<dbReference type="OrthoDB" id="2153544at2759"/>
<accession>A0A1Y1ZI40</accession>
<organism evidence="2 3">
    <name type="scientific">Rhizoclosmatium globosum</name>
    <dbReference type="NCBI Taxonomy" id="329046"/>
    <lineage>
        <taxon>Eukaryota</taxon>
        <taxon>Fungi</taxon>
        <taxon>Fungi incertae sedis</taxon>
        <taxon>Chytridiomycota</taxon>
        <taxon>Chytridiomycota incertae sedis</taxon>
        <taxon>Chytridiomycetes</taxon>
        <taxon>Chytridiales</taxon>
        <taxon>Chytriomycetaceae</taxon>
        <taxon>Rhizoclosmatium</taxon>
    </lineage>
</organism>
<dbReference type="EMBL" id="MCGO01000417">
    <property type="protein sequence ID" value="ORY09697.1"/>
    <property type="molecule type" value="Genomic_DNA"/>
</dbReference>
<protein>
    <submittedName>
        <fullName evidence="2">Uncharacterized protein</fullName>
    </submittedName>
</protein>
<evidence type="ECO:0000313" key="2">
    <source>
        <dbReference type="EMBL" id="ORY09697.1"/>
    </source>
</evidence>
<keyword evidence="1" id="KW-0175">Coiled coil</keyword>
<gene>
    <name evidence="2" type="ORF">BCR33DRAFT_419921</name>
</gene>
<feature type="coiled-coil region" evidence="1">
    <location>
        <begin position="31"/>
        <end position="95"/>
    </location>
</feature>
<evidence type="ECO:0000256" key="1">
    <source>
        <dbReference type="SAM" id="Coils"/>
    </source>
</evidence>
<dbReference type="AlphaFoldDB" id="A0A1Y1ZI40"/>
<sequence>MKEIEDILHIVPNPSFPETVERFFVTREKFYEQQQQLNQILEEDLSRLDLDRKNHFLKKYRAFEIRKGGMFNDDIRAMRNRADRERADAKNAILEKHSWYHDLINKVNATNKHLSKLEQVLLERIKCYIEDEVEFSQSVFVQMMKLIPQRVFNEDAIQRIIRFVKQHSKISERDFLEAIELANHEMKMSATALRSI</sequence>
<proteinExistence type="predicted"/>
<dbReference type="Proteomes" id="UP000193642">
    <property type="component" value="Unassembled WGS sequence"/>
</dbReference>
<comment type="caution">
    <text evidence="2">The sequence shown here is derived from an EMBL/GenBank/DDBJ whole genome shotgun (WGS) entry which is preliminary data.</text>
</comment>
<reference evidence="2 3" key="1">
    <citation type="submission" date="2016-07" db="EMBL/GenBank/DDBJ databases">
        <title>Pervasive Adenine N6-methylation of Active Genes in Fungi.</title>
        <authorList>
            <consortium name="DOE Joint Genome Institute"/>
            <person name="Mondo S.J."/>
            <person name="Dannebaum R.O."/>
            <person name="Kuo R.C."/>
            <person name="Labutti K."/>
            <person name="Haridas S."/>
            <person name="Kuo A."/>
            <person name="Salamov A."/>
            <person name="Ahrendt S.R."/>
            <person name="Lipzen A."/>
            <person name="Sullivan W."/>
            <person name="Andreopoulos W.B."/>
            <person name="Clum A."/>
            <person name="Lindquist E."/>
            <person name="Daum C."/>
            <person name="Ramamoorthy G.K."/>
            <person name="Gryganskyi A."/>
            <person name="Culley D."/>
            <person name="Magnuson J.K."/>
            <person name="James T.Y."/>
            <person name="O'Malley M.A."/>
            <person name="Stajich J.E."/>
            <person name="Spatafora J.W."/>
            <person name="Visel A."/>
            <person name="Grigoriev I.V."/>
        </authorList>
    </citation>
    <scope>NUCLEOTIDE SEQUENCE [LARGE SCALE GENOMIC DNA]</scope>
    <source>
        <strain evidence="2 3">JEL800</strain>
    </source>
</reference>